<evidence type="ECO:0000256" key="1">
    <source>
        <dbReference type="ARBA" id="ARBA00022679"/>
    </source>
</evidence>
<feature type="repeat" description="TPR" evidence="5">
    <location>
        <begin position="665"/>
        <end position="698"/>
    </location>
</feature>
<reference evidence="9" key="1">
    <citation type="submission" date="2022-01" db="EMBL/GenBank/DDBJ databases">
        <title>Lysobacter chinensis sp. nov., a bacterium isolated from cow dung compost.</title>
        <authorList>
            <person name="Zhou L.Y."/>
        </authorList>
    </citation>
    <scope>NUCLEOTIDE SEQUENCE [LARGE SCALE GENOMIC DNA]</scope>
    <source>
        <strain evidence="9">TLK-CK17</strain>
    </source>
</reference>
<evidence type="ECO:0000256" key="2">
    <source>
        <dbReference type="ARBA" id="ARBA00022741"/>
    </source>
</evidence>
<keyword evidence="4 6" id="KW-0067">ATP-binding</keyword>
<dbReference type="PROSITE" id="PS00108">
    <property type="entry name" value="PROTEIN_KINASE_ST"/>
    <property type="match status" value="1"/>
</dbReference>
<accession>A0ABS9HVK4</accession>
<feature type="binding site" evidence="6">
    <location>
        <position position="60"/>
    </location>
    <ligand>
        <name>ATP</name>
        <dbReference type="ChEBI" id="CHEBI:30616"/>
    </ligand>
</feature>
<gene>
    <name evidence="8" type="ORF">L3V18_13365</name>
</gene>
<dbReference type="RefSeq" id="WP_237055670.1">
    <property type="nucleotide sequence ID" value="NZ_JAKJPO010000008.1"/>
</dbReference>
<dbReference type="SMART" id="SM00028">
    <property type="entry name" value="TPR"/>
    <property type="match status" value="9"/>
</dbReference>
<dbReference type="Pfam" id="PF13424">
    <property type="entry name" value="TPR_12"/>
    <property type="match status" value="2"/>
</dbReference>
<dbReference type="InterPro" id="IPR008271">
    <property type="entry name" value="Ser/Thr_kinase_AS"/>
</dbReference>
<dbReference type="Gene3D" id="1.25.40.10">
    <property type="entry name" value="Tetratricopeptide repeat domain"/>
    <property type="match status" value="2"/>
</dbReference>
<dbReference type="InterPro" id="IPR000719">
    <property type="entry name" value="Prot_kinase_dom"/>
</dbReference>
<dbReference type="PROSITE" id="PS50005">
    <property type="entry name" value="TPR"/>
    <property type="match status" value="1"/>
</dbReference>
<evidence type="ECO:0000256" key="6">
    <source>
        <dbReference type="PROSITE-ProRule" id="PRU10141"/>
    </source>
</evidence>
<dbReference type="PROSITE" id="PS00107">
    <property type="entry name" value="PROTEIN_KINASE_ATP"/>
    <property type="match status" value="1"/>
</dbReference>
<evidence type="ECO:0000313" key="8">
    <source>
        <dbReference type="EMBL" id="MCF7222763.1"/>
    </source>
</evidence>
<reference evidence="8 9" key="3">
    <citation type="submission" date="2022-01" db="EMBL/GenBank/DDBJ databases">
        <authorList>
            <person name="Zhou L.Y."/>
        </authorList>
    </citation>
    <scope>NUCLEOTIDE SEQUENCE [LARGE SCALE GENOMIC DNA]</scope>
    <source>
        <strain evidence="8 9">TLK-CK17</strain>
    </source>
</reference>
<dbReference type="Pfam" id="PF00069">
    <property type="entry name" value="Pkinase"/>
    <property type="match status" value="1"/>
</dbReference>
<dbReference type="SUPFAM" id="SSF48452">
    <property type="entry name" value="TPR-like"/>
    <property type="match status" value="3"/>
</dbReference>
<dbReference type="InterPro" id="IPR017441">
    <property type="entry name" value="Protein_kinase_ATP_BS"/>
</dbReference>
<dbReference type="Gene3D" id="3.30.200.20">
    <property type="entry name" value="Phosphorylase Kinase, domain 1"/>
    <property type="match status" value="1"/>
</dbReference>
<sequence>MSTGAPSGDETATGIYAQAGLVPGTVLAGRFRIESLLGIGGMGVVYRATDLALDVPVAIKLLRPELAHRSDSFERFRSELLLARQVSDPHVVRIHDLARHNDQWLISMDYVDGAALDRVLDRDGAFAVEDALRIARQLAQGLAAAHAKGVIHRDLKPANVLLDAAGNAYISDFGVARSLATSGLTRSGSVIGTPDYLSPEQARGDAIDGRSDLYALGLILYEMLTGKPPFASGTMAEVLAQRMLRTPAPVTGERADVPAWVARLLDKLLRPQPAHRFQTGTEVIAAIDRREVPRELRPRKAMVWALAAVLALGAGLVAWWQWPVGAPAEKMPVTASAPLSRVLVLPMAGDPGSDLPPVRLAALGAHLRDALAFGSGLAVVDGERTAQALRQLDPTGAARPDIAALHEIAAARDVLQTRLQSVDGHWQVRARLHHDDAAPTVLDGPAAADPSAALHAWMAAATTRRVLALGDDDGRELLALPASTAALDAYGAGLLAGRDGALDRAIERLREATAAAPGYTAAWMASAETAQAIGEVDSAWDAVERAGRGASTAPASLQRRLAATRLLLDGDAAGAAGEWQARLQVAPDDTYAQLQLARAQGAGGDFTAAAATAQALTRRDANDPRGWYELGKFSILGGDARRAVDEYLVRALVLYKRSRNTFGEAETVNALGIGYGRLGQTADAAEQYRKAVELRRTVGNRRGVATSLRNLANVLSLTGRFDEASDHLQQARALYNELGDREGLAAIENELGLLAEERGDYAGALAAFRRALQSWQQAGDSHGSAQALNNIGFAHYQLGAYDDAQVYWQQASETYRKLGSQTGLIRTAQNLGLLATARGDWDDAQRRLQDSLASAEQQQMPEEAAVSRRNLAELALWQGRFGDAITEAEAAGALFRQREDQRGTLDCALLEAQALLAAHADDQARRALDALAPALAEAPAEQQAIAGLQRARLARRAGDPALAAAALQQARQLAATSGVRQLQLQIELDRARDDPAVLREARERLDAATAALGHAGLRLGWLELAMELALAEAEPRTALDAYREAAGLLRNGDYRRAADLHRLAAAAHAATGDVRAATRTRALADAAQARLREGLPKALRAGFDVAAEPEATVTARQDDPR</sequence>
<name>A0ABS9HVK4_9GAMM</name>
<evidence type="ECO:0000256" key="3">
    <source>
        <dbReference type="ARBA" id="ARBA00022777"/>
    </source>
</evidence>
<dbReference type="InterPro" id="IPR011009">
    <property type="entry name" value="Kinase-like_dom_sf"/>
</dbReference>
<keyword evidence="1" id="KW-0808">Transferase</keyword>
<dbReference type="PANTHER" id="PTHR43289">
    <property type="entry name" value="MITOGEN-ACTIVATED PROTEIN KINASE KINASE KINASE 20-RELATED"/>
    <property type="match status" value="1"/>
</dbReference>
<dbReference type="Proteomes" id="UP001430796">
    <property type="component" value="Unassembled WGS sequence"/>
</dbReference>
<protein>
    <submittedName>
        <fullName evidence="8">Serine/threonine-protein kinase</fullName>
    </submittedName>
</protein>
<dbReference type="EMBL" id="JAKJPO010000008">
    <property type="protein sequence ID" value="MCF7222763.1"/>
    <property type="molecule type" value="Genomic_DNA"/>
</dbReference>
<dbReference type="InterPro" id="IPR019734">
    <property type="entry name" value="TPR_rpt"/>
</dbReference>
<feature type="domain" description="Protein kinase" evidence="7">
    <location>
        <begin position="31"/>
        <end position="287"/>
    </location>
</feature>
<evidence type="ECO:0000313" key="9">
    <source>
        <dbReference type="Proteomes" id="UP001430796"/>
    </source>
</evidence>
<dbReference type="SMART" id="SM00220">
    <property type="entry name" value="S_TKc"/>
    <property type="match status" value="1"/>
</dbReference>
<evidence type="ECO:0000256" key="4">
    <source>
        <dbReference type="ARBA" id="ARBA00022840"/>
    </source>
</evidence>
<dbReference type="Gene3D" id="1.10.510.10">
    <property type="entry name" value="Transferase(Phosphotransferase) domain 1"/>
    <property type="match status" value="1"/>
</dbReference>
<keyword evidence="2 6" id="KW-0547">Nucleotide-binding</keyword>
<keyword evidence="9" id="KW-1185">Reference proteome</keyword>
<dbReference type="PROSITE" id="PS50011">
    <property type="entry name" value="PROTEIN_KINASE_DOM"/>
    <property type="match status" value="1"/>
</dbReference>
<dbReference type="PANTHER" id="PTHR43289:SF6">
    <property type="entry name" value="SERINE_THREONINE-PROTEIN KINASE NEKL-3"/>
    <property type="match status" value="1"/>
</dbReference>
<organism evidence="8 9">
    <name type="scientific">Marilutibacter chinensis</name>
    <dbReference type="NCBI Taxonomy" id="2912247"/>
    <lineage>
        <taxon>Bacteria</taxon>
        <taxon>Pseudomonadati</taxon>
        <taxon>Pseudomonadota</taxon>
        <taxon>Gammaproteobacteria</taxon>
        <taxon>Lysobacterales</taxon>
        <taxon>Lysobacteraceae</taxon>
        <taxon>Marilutibacter</taxon>
    </lineage>
</organism>
<keyword evidence="5" id="KW-0802">TPR repeat</keyword>
<dbReference type="GO" id="GO:0016301">
    <property type="term" value="F:kinase activity"/>
    <property type="evidence" value="ECO:0007669"/>
    <property type="project" value="UniProtKB-KW"/>
</dbReference>
<dbReference type="CDD" id="cd14014">
    <property type="entry name" value="STKc_PknB_like"/>
    <property type="match status" value="1"/>
</dbReference>
<reference evidence="8 9" key="2">
    <citation type="submission" date="2022-01" db="EMBL/GenBank/DDBJ databases">
        <title>Lysobacter chinensis sp. nov., a bacterium isolated from cow dung compost.</title>
        <authorList>
            <person name="Liu Y."/>
        </authorList>
    </citation>
    <scope>NUCLEOTIDE SEQUENCE [LARGE SCALE GENOMIC DNA]</scope>
    <source>
        <strain evidence="8 9">TLK-CK17</strain>
    </source>
</reference>
<keyword evidence="3 8" id="KW-0418">Kinase</keyword>
<evidence type="ECO:0000256" key="5">
    <source>
        <dbReference type="PROSITE-ProRule" id="PRU00339"/>
    </source>
</evidence>
<dbReference type="InterPro" id="IPR011990">
    <property type="entry name" value="TPR-like_helical_dom_sf"/>
</dbReference>
<proteinExistence type="predicted"/>
<evidence type="ECO:0000259" key="7">
    <source>
        <dbReference type="PROSITE" id="PS50011"/>
    </source>
</evidence>
<dbReference type="SUPFAM" id="SSF56112">
    <property type="entry name" value="Protein kinase-like (PK-like)"/>
    <property type="match status" value="1"/>
</dbReference>
<comment type="caution">
    <text evidence="8">The sequence shown here is derived from an EMBL/GenBank/DDBJ whole genome shotgun (WGS) entry which is preliminary data.</text>
</comment>